<protein>
    <submittedName>
        <fullName evidence="1">Uncharacterized protein</fullName>
    </submittedName>
</protein>
<reference evidence="1 2" key="1">
    <citation type="submission" date="2016-02" db="EMBL/GenBank/DDBJ databases">
        <title>Band-tailed pigeon sequencing and assembly.</title>
        <authorList>
            <person name="Soares A.E."/>
            <person name="Novak B.J."/>
            <person name="Rice E.S."/>
            <person name="O'Connell B."/>
            <person name="Chang D."/>
            <person name="Weber S."/>
            <person name="Shapiro B."/>
        </authorList>
    </citation>
    <scope>NUCLEOTIDE SEQUENCE [LARGE SCALE GENOMIC DNA]</scope>
    <source>
        <strain evidence="1">BTP2013</strain>
        <tissue evidence="1">Blood</tissue>
    </source>
</reference>
<comment type="caution">
    <text evidence="1">The sequence shown here is derived from an EMBL/GenBank/DDBJ whole genome shotgun (WGS) entry which is preliminary data.</text>
</comment>
<evidence type="ECO:0000313" key="1">
    <source>
        <dbReference type="EMBL" id="OPJ88768.1"/>
    </source>
</evidence>
<evidence type="ECO:0000313" key="2">
    <source>
        <dbReference type="Proteomes" id="UP000190648"/>
    </source>
</evidence>
<keyword evidence="2" id="KW-1185">Reference proteome</keyword>
<dbReference type="EMBL" id="LSYS01001520">
    <property type="protein sequence ID" value="OPJ88768.1"/>
    <property type="molecule type" value="Genomic_DNA"/>
</dbReference>
<accession>A0A1V4KWL5</accession>
<sequence>MPALALPEVVFQRSSSWDCSCMRCEDVLEHMCLQAGWKITPSDGRGSMCCSGLFSLGCLMPRKEGMRR</sequence>
<dbReference type="Proteomes" id="UP000190648">
    <property type="component" value="Unassembled WGS sequence"/>
</dbReference>
<name>A0A1V4KWL5_PATFA</name>
<dbReference type="AlphaFoldDB" id="A0A1V4KWL5"/>
<gene>
    <name evidence="1" type="ORF">AV530_003234</name>
</gene>
<organism evidence="1 2">
    <name type="scientific">Patagioenas fasciata monilis</name>
    <dbReference type="NCBI Taxonomy" id="372326"/>
    <lineage>
        <taxon>Eukaryota</taxon>
        <taxon>Metazoa</taxon>
        <taxon>Chordata</taxon>
        <taxon>Craniata</taxon>
        <taxon>Vertebrata</taxon>
        <taxon>Euteleostomi</taxon>
        <taxon>Archelosauria</taxon>
        <taxon>Archosauria</taxon>
        <taxon>Dinosauria</taxon>
        <taxon>Saurischia</taxon>
        <taxon>Theropoda</taxon>
        <taxon>Coelurosauria</taxon>
        <taxon>Aves</taxon>
        <taxon>Neognathae</taxon>
        <taxon>Neoaves</taxon>
        <taxon>Columbimorphae</taxon>
        <taxon>Columbiformes</taxon>
        <taxon>Columbidae</taxon>
        <taxon>Patagioenas</taxon>
    </lineage>
</organism>
<proteinExistence type="predicted"/>